<dbReference type="Proteomes" id="UP000557392">
    <property type="component" value="Unassembled WGS sequence"/>
</dbReference>
<accession>A0A7W6JUU1</accession>
<evidence type="ECO:0000313" key="3">
    <source>
        <dbReference type="Proteomes" id="UP000557392"/>
    </source>
</evidence>
<dbReference type="AlphaFoldDB" id="A0A7W6JUU1"/>
<feature type="domain" description="ParB-like N-terminal" evidence="1">
    <location>
        <begin position="3"/>
        <end position="67"/>
    </location>
</feature>
<dbReference type="InterPro" id="IPR050336">
    <property type="entry name" value="Chromosome_partition/occlusion"/>
</dbReference>
<dbReference type="GO" id="GO:0005694">
    <property type="term" value="C:chromosome"/>
    <property type="evidence" value="ECO:0007669"/>
    <property type="project" value="TreeGrafter"/>
</dbReference>
<dbReference type="PANTHER" id="PTHR33375:SF1">
    <property type="entry name" value="CHROMOSOME-PARTITIONING PROTEIN PARB-RELATED"/>
    <property type="match status" value="1"/>
</dbReference>
<dbReference type="RefSeq" id="WP_343058227.1">
    <property type="nucleotide sequence ID" value="NZ_JACIEH010000003.1"/>
</dbReference>
<gene>
    <name evidence="2" type="ORF">GGR46_003535</name>
</gene>
<dbReference type="InterPro" id="IPR003115">
    <property type="entry name" value="ParB_N"/>
</dbReference>
<dbReference type="PANTHER" id="PTHR33375">
    <property type="entry name" value="CHROMOSOME-PARTITIONING PROTEIN PARB-RELATED"/>
    <property type="match status" value="1"/>
</dbReference>
<evidence type="ECO:0000259" key="1">
    <source>
        <dbReference type="Pfam" id="PF02195"/>
    </source>
</evidence>
<sequence>MELEHIDVAKLCISAANMRAKGKADLSHILPSIRARGVLVPLIVRPTEEAERFEIVAGKRRYHAALVVAEESGEPGSSNCLAGCHSPDLISQTFWLPVMVTFTVPVAVAPSESATTYETISLPGQSETISIAVMKISSKFRWSIEPATDWGS</sequence>
<dbReference type="Gene3D" id="3.90.1530.30">
    <property type="match status" value="1"/>
</dbReference>
<protein>
    <recommendedName>
        <fullName evidence="1">ParB-like N-terminal domain-containing protein</fullName>
    </recommendedName>
</protein>
<dbReference type="GO" id="GO:0007059">
    <property type="term" value="P:chromosome segregation"/>
    <property type="evidence" value="ECO:0007669"/>
    <property type="project" value="TreeGrafter"/>
</dbReference>
<dbReference type="EMBL" id="JACIEH010000003">
    <property type="protein sequence ID" value="MBB4099963.1"/>
    <property type="molecule type" value="Genomic_DNA"/>
</dbReference>
<dbReference type="SUPFAM" id="SSF110849">
    <property type="entry name" value="ParB/Sulfiredoxin"/>
    <property type="match status" value="1"/>
</dbReference>
<evidence type="ECO:0000313" key="2">
    <source>
        <dbReference type="EMBL" id="MBB4099963.1"/>
    </source>
</evidence>
<keyword evidence="3" id="KW-1185">Reference proteome</keyword>
<organism evidence="2 3">
    <name type="scientific">Sphingomonas kyeonggiensis</name>
    <dbReference type="NCBI Taxonomy" id="1268553"/>
    <lineage>
        <taxon>Bacteria</taxon>
        <taxon>Pseudomonadati</taxon>
        <taxon>Pseudomonadota</taxon>
        <taxon>Alphaproteobacteria</taxon>
        <taxon>Sphingomonadales</taxon>
        <taxon>Sphingomonadaceae</taxon>
        <taxon>Sphingomonas</taxon>
    </lineage>
</organism>
<dbReference type="InterPro" id="IPR036086">
    <property type="entry name" value="ParB/Sulfiredoxin_sf"/>
</dbReference>
<comment type="caution">
    <text evidence="2">The sequence shown here is derived from an EMBL/GenBank/DDBJ whole genome shotgun (WGS) entry which is preliminary data.</text>
</comment>
<dbReference type="Pfam" id="PF02195">
    <property type="entry name" value="ParB_N"/>
    <property type="match status" value="1"/>
</dbReference>
<proteinExistence type="predicted"/>
<name>A0A7W6JUU1_9SPHN</name>
<reference evidence="2 3" key="1">
    <citation type="submission" date="2020-08" db="EMBL/GenBank/DDBJ databases">
        <title>Genomic Encyclopedia of Type Strains, Phase IV (KMG-IV): sequencing the most valuable type-strain genomes for metagenomic binning, comparative biology and taxonomic classification.</title>
        <authorList>
            <person name="Goeker M."/>
        </authorList>
    </citation>
    <scope>NUCLEOTIDE SEQUENCE [LARGE SCALE GENOMIC DNA]</scope>
    <source>
        <strain evidence="2 3">DSM 101806</strain>
    </source>
</reference>